<keyword evidence="2" id="KW-1185">Reference proteome</keyword>
<name>A0A250WV69_9CHLO</name>
<evidence type="ECO:0000313" key="2">
    <source>
        <dbReference type="Proteomes" id="UP000232323"/>
    </source>
</evidence>
<gene>
    <name evidence="1" type="ORF">CEUSTIGMA_g2159.t1</name>
</gene>
<dbReference type="AlphaFoldDB" id="A0A250WV69"/>
<reference evidence="1 2" key="1">
    <citation type="submission" date="2017-08" db="EMBL/GenBank/DDBJ databases">
        <title>Acidophilic green algal genome provides insights into adaptation to an acidic environment.</title>
        <authorList>
            <person name="Hirooka S."/>
            <person name="Hirose Y."/>
            <person name="Kanesaki Y."/>
            <person name="Higuchi S."/>
            <person name="Fujiwara T."/>
            <person name="Onuma R."/>
            <person name="Era A."/>
            <person name="Ohbayashi R."/>
            <person name="Uzuka A."/>
            <person name="Nozaki H."/>
            <person name="Yoshikawa H."/>
            <person name="Miyagishima S.Y."/>
        </authorList>
    </citation>
    <scope>NUCLEOTIDE SEQUENCE [LARGE SCALE GENOMIC DNA]</scope>
    <source>
        <strain evidence="1 2">NIES-2499</strain>
    </source>
</reference>
<proteinExistence type="predicted"/>
<dbReference type="Proteomes" id="UP000232323">
    <property type="component" value="Unassembled WGS sequence"/>
</dbReference>
<evidence type="ECO:0000313" key="1">
    <source>
        <dbReference type="EMBL" id="GAX74711.1"/>
    </source>
</evidence>
<accession>A0A250WV69</accession>
<dbReference type="EMBL" id="BEGY01000008">
    <property type="protein sequence ID" value="GAX74711.1"/>
    <property type="molecule type" value="Genomic_DNA"/>
</dbReference>
<dbReference type="OrthoDB" id="549837at2759"/>
<protein>
    <submittedName>
        <fullName evidence="1">Uncharacterized protein</fullName>
    </submittedName>
</protein>
<sequence>MVTMTALQSYMTKGDLELVVKTGKELNKQASSINDKLEDGPESKLRCHSTLIRLASPLIDDLLESCSASIPLRGLEGEIEGGDNYCTKELRVDGSEITWRYILTQLYSSFLPPAASSSAQKLSSGECESKADALTDITWSTAEDMLPVLHKYDMQALQHRLLQWIEGQKMSGDPSSSAYVLHWLDVAQTLHLDHLVDICHAQLAALPLSLDPQHDGYVPRWLTQADAWDLPVLQLRCINFLNTGNPEGMDDSGVPQGLPLSIDPDSPTHVLKILQLVYNMGHDKELLPLLERCTSLIRTVASEGVLRSTFRAGQAHSTVASALSAEASSTSHQNVDRVLVHHPLVTELLQGTSSGHEYSVHLNRGSTIRSHIRSLQLSAAARLGMSMSHSQAVDSQAVDSQSMVTSLPLATESEAPIRVANRKPACDAARVEALAALVDGLLRRLSSKEQVLANLVPAQKLYCCSNCGMAAALFKDLRASKGSSWLKVVNSKHTPACPACGNTSCVPVLEPRVCKILWPT</sequence>
<comment type="caution">
    <text evidence="1">The sequence shown here is derived from an EMBL/GenBank/DDBJ whole genome shotgun (WGS) entry which is preliminary data.</text>
</comment>
<organism evidence="1 2">
    <name type="scientific">Chlamydomonas eustigma</name>
    <dbReference type="NCBI Taxonomy" id="1157962"/>
    <lineage>
        <taxon>Eukaryota</taxon>
        <taxon>Viridiplantae</taxon>
        <taxon>Chlorophyta</taxon>
        <taxon>core chlorophytes</taxon>
        <taxon>Chlorophyceae</taxon>
        <taxon>CS clade</taxon>
        <taxon>Chlamydomonadales</taxon>
        <taxon>Chlamydomonadaceae</taxon>
        <taxon>Chlamydomonas</taxon>
    </lineage>
</organism>